<sequence>MTVLRSLFAAMLLAAPAAAQHAGDCDTWQANARNLAWPGEEATRVFEDGAVRLIALDTGEPAVAWAHLMVTWAPIAGPGSFCSLISLNERGLGFAGMVLPEVSVERLSDTQSQFTLPIQRHNPDSGLSDDAVLRFTLDRDLNEIAIN</sequence>
<dbReference type="EMBL" id="OMKW01000003">
    <property type="protein sequence ID" value="SPF30251.1"/>
    <property type="molecule type" value="Genomic_DNA"/>
</dbReference>
<accession>A0A2R8ADE0</accession>
<protein>
    <submittedName>
        <fullName evidence="2">Uncharacterized protein</fullName>
    </submittedName>
</protein>
<dbReference type="Proteomes" id="UP000244932">
    <property type="component" value="Unassembled WGS sequence"/>
</dbReference>
<keyword evidence="3" id="KW-1185">Reference proteome</keyword>
<gene>
    <name evidence="2" type="ORF">POI8812_02587</name>
</gene>
<feature type="signal peptide" evidence="1">
    <location>
        <begin position="1"/>
        <end position="21"/>
    </location>
</feature>
<keyword evidence="1" id="KW-0732">Signal</keyword>
<name>A0A2R8ADE0_9RHOB</name>
<proteinExistence type="predicted"/>
<dbReference type="OrthoDB" id="7862810at2"/>
<reference evidence="2 3" key="1">
    <citation type="submission" date="2018-03" db="EMBL/GenBank/DDBJ databases">
        <authorList>
            <person name="Keele B.F."/>
        </authorList>
    </citation>
    <scope>NUCLEOTIDE SEQUENCE [LARGE SCALE GENOMIC DNA]</scope>
    <source>
        <strain evidence="2 3">CeCT 8812</strain>
    </source>
</reference>
<dbReference type="RefSeq" id="WP_146186169.1">
    <property type="nucleotide sequence ID" value="NZ_OMKW01000003.1"/>
</dbReference>
<organism evidence="2 3">
    <name type="scientific">Pontivivens insulae</name>
    <dbReference type="NCBI Taxonomy" id="1639689"/>
    <lineage>
        <taxon>Bacteria</taxon>
        <taxon>Pseudomonadati</taxon>
        <taxon>Pseudomonadota</taxon>
        <taxon>Alphaproteobacteria</taxon>
        <taxon>Rhodobacterales</taxon>
        <taxon>Paracoccaceae</taxon>
        <taxon>Pontivivens</taxon>
    </lineage>
</organism>
<evidence type="ECO:0000313" key="3">
    <source>
        <dbReference type="Proteomes" id="UP000244932"/>
    </source>
</evidence>
<evidence type="ECO:0000313" key="2">
    <source>
        <dbReference type="EMBL" id="SPF30251.1"/>
    </source>
</evidence>
<feature type="chain" id="PRO_5015324797" evidence="1">
    <location>
        <begin position="22"/>
        <end position="147"/>
    </location>
</feature>
<dbReference type="AlphaFoldDB" id="A0A2R8ADE0"/>
<evidence type="ECO:0000256" key="1">
    <source>
        <dbReference type="SAM" id="SignalP"/>
    </source>
</evidence>